<evidence type="ECO:0000256" key="6">
    <source>
        <dbReference type="SAM" id="Phobius"/>
    </source>
</evidence>
<evidence type="ECO:0000256" key="1">
    <source>
        <dbReference type="ARBA" id="ARBA00005189"/>
    </source>
</evidence>
<keyword evidence="5 8" id="KW-0012">Acyltransferase</keyword>
<dbReference type="Pfam" id="PF01553">
    <property type="entry name" value="Acyltransferase"/>
    <property type="match status" value="1"/>
</dbReference>
<keyword evidence="2" id="KW-0444">Lipid biosynthesis</keyword>
<gene>
    <name evidence="8" type="ORF">MMF94_09635</name>
</gene>
<feature type="transmembrane region" description="Helical" evidence="6">
    <location>
        <begin position="44"/>
        <end position="66"/>
    </location>
</feature>
<dbReference type="EMBL" id="JAKXMK010000007">
    <property type="protein sequence ID" value="MCH6165943.1"/>
    <property type="molecule type" value="Genomic_DNA"/>
</dbReference>
<comment type="pathway">
    <text evidence="1">Lipid metabolism.</text>
</comment>
<comment type="caution">
    <text evidence="8">The sequence shown here is derived from an EMBL/GenBank/DDBJ whole genome shotgun (WGS) entry which is preliminary data.</text>
</comment>
<keyword evidence="6" id="KW-0812">Transmembrane</keyword>
<keyword evidence="6" id="KW-1133">Transmembrane helix</keyword>
<dbReference type="PANTHER" id="PTHR10434:SF64">
    <property type="entry name" value="1-ACYL-SN-GLYCEROL-3-PHOSPHATE ACYLTRANSFERASE-RELATED"/>
    <property type="match status" value="1"/>
</dbReference>
<dbReference type="GO" id="GO:0016746">
    <property type="term" value="F:acyltransferase activity"/>
    <property type="evidence" value="ECO:0007669"/>
    <property type="project" value="UniProtKB-KW"/>
</dbReference>
<reference evidence="8 9" key="1">
    <citation type="submission" date="2022-03" db="EMBL/GenBank/DDBJ databases">
        <title>Pseudonocardia alaer sp. nov., a novel actinomycete isolated from reed forest soil.</title>
        <authorList>
            <person name="Wang L."/>
        </authorList>
    </citation>
    <scope>NUCLEOTIDE SEQUENCE [LARGE SCALE GENOMIC DNA]</scope>
    <source>
        <strain evidence="8 9">Y-16303</strain>
    </source>
</reference>
<dbReference type="CDD" id="cd07989">
    <property type="entry name" value="LPLAT_AGPAT-like"/>
    <property type="match status" value="1"/>
</dbReference>
<dbReference type="RefSeq" id="WP_241035961.1">
    <property type="nucleotide sequence ID" value="NZ_BAAAJF010000078.1"/>
</dbReference>
<evidence type="ECO:0000256" key="3">
    <source>
        <dbReference type="ARBA" id="ARBA00022679"/>
    </source>
</evidence>
<accession>A0ABS9TC12</accession>
<dbReference type="SUPFAM" id="SSF69593">
    <property type="entry name" value="Glycerol-3-phosphate (1)-acyltransferase"/>
    <property type="match status" value="1"/>
</dbReference>
<evidence type="ECO:0000256" key="4">
    <source>
        <dbReference type="ARBA" id="ARBA00023098"/>
    </source>
</evidence>
<proteinExistence type="predicted"/>
<organism evidence="8 9">
    <name type="scientific">Pseudonocardia alaniniphila</name>
    <dbReference type="NCBI Taxonomy" id="75291"/>
    <lineage>
        <taxon>Bacteria</taxon>
        <taxon>Bacillati</taxon>
        <taxon>Actinomycetota</taxon>
        <taxon>Actinomycetes</taxon>
        <taxon>Pseudonocardiales</taxon>
        <taxon>Pseudonocardiaceae</taxon>
        <taxon>Pseudonocardia</taxon>
    </lineage>
</organism>
<dbReference type="Proteomes" id="UP001299970">
    <property type="component" value="Unassembled WGS sequence"/>
</dbReference>
<keyword evidence="3" id="KW-0808">Transferase</keyword>
<keyword evidence="6" id="KW-0472">Membrane</keyword>
<evidence type="ECO:0000256" key="5">
    <source>
        <dbReference type="ARBA" id="ARBA00023315"/>
    </source>
</evidence>
<protein>
    <submittedName>
        <fullName evidence="8">1-acyl-sn-glycerol-3-phosphate acyltransferase</fullName>
    </submittedName>
</protein>
<evidence type="ECO:0000313" key="9">
    <source>
        <dbReference type="Proteomes" id="UP001299970"/>
    </source>
</evidence>
<evidence type="ECO:0000259" key="7">
    <source>
        <dbReference type="SMART" id="SM00563"/>
    </source>
</evidence>
<evidence type="ECO:0000313" key="8">
    <source>
        <dbReference type="EMBL" id="MCH6165943.1"/>
    </source>
</evidence>
<dbReference type="InterPro" id="IPR002123">
    <property type="entry name" value="Plipid/glycerol_acylTrfase"/>
</dbReference>
<keyword evidence="4" id="KW-0443">Lipid metabolism</keyword>
<feature type="domain" description="Phospholipid/glycerol acyltransferase" evidence="7">
    <location>
        <begin position="103"/>
        <end position="215"/>
    </location>
</feature>
<keyword evidence="9" id="KW-1185">Reference proteome</keyword>
<dbReference type="PANTHER" id="PTHR10434">
    <property type="entry name" value="1-ACYL-SN-GLYCEROL-3-PHOSPHATE ACYLTRANSFERASE"/>
    <property type="match status" value="1"/>
</dbReference>
<sequence>MTPATSEPPHPVHTASWAPSSPCGPGCLQDDEAAVSQVRVVVRLIRLVAVLCAAVLVGAVLAVPVLGGPARARWLSACCRAALTAVGVRLRVNGGPYSDGAGVLVVANHMSWIDVLAMAAVEPVRMLAKHEVRDWPVIGPLAARSGALFVDRAGLRALPATVDATAQALRSGSVVGVFPEGTTWCGQAAGPFRRAAFQAAIDAGAQVRPVAFELRRPDGTPDRSSAFVGDQTLWDSLHRVLRLPALICELTVLPAIPAGSAADRRELARMAADAVAAVTGVPHTAQWQQPLGGAAGPVRVEAA</sequence>
<evidence type="ECO:0000256" key="2">
    <source>
        <dbReference type="ARBA" id="ARBA00022516"/>
    </source>
</evidence>
<name>A0ABS9TC12_9PSEU</name>
<dbReference type="SMART" id="SM00563">
    <property type="entry name" value="PlsC"/>
    <property type="match status" value="1"/>
</dbReference>